<evidence type="ECO:0000256" key="1">
    <source>
        <dbReference type="SAM" id="Phobius"/>
    </source>
</evidence>
<accession>A0A0A1VUY5</accession>
<organism evidence="2 3">
    <name type="scientific">Microcystis aeruginosa NIES-44</name>
    <dbReference type="NCBI Taxonomy" id="449439"/>
    <lineage>
        <taxon>Bacteria</taxon>
        <taxon>Bacillati</taxon>
        <taxon>Cyanobacteriota</taxon>
        <taxon>Cyanophyceae</taxon>
        <taxon>Oscillatoriophycideae</taxon>
        <taxon>Chroococcales</taxon>
        <taxon>Microcystaceae</taxon>
        <taxon>Microcystis</taxon>
    </lineage>
</organism>
<gene>
    <name evidence="2" type="ORF">N44_01778</name>
</gene>
<keyword evidence="1" id="KW-0472">Membrane</keyword>
<dbReference type="RefSeq" id="WP_045358853.1">
    <property type="nucleotide sequence ID" value="NZ_BBPA01000033.1"/>
</dbReference>
<keyword evidence="1" id="KW-1133">Transmembrane helix</keyword>
<proteinExistence type="predicted"/>
<evidence type="ECO:0000313" key="3">
    <source>
        <dbReference type="Proteomes" id="UP000030321"/>
    </source>
</evidence>
<keyword evidence="1" id="KW-0812">Transmembrane</keyword>
<sequence length="118" mass="13223">MDNTTQLTLEEIQHYRQQFKDYPEALDALNLIAECDGNLDDALILIYMEETGAEPDRGLDLDQLAERCRPVVCADLARTILDILNILTGLFGTIGVALAVLLYILNKYGLEDYCQNNA</sequence>
<feature type="transmembrane region" description="Helical" evidence="1">
    <location>
        <begin position="83"/>
        <end position="105"/>
    </location>
</feature>
<dbReference type="Proteomes" id="UP000030321">
    <property type="component" value="Unassembled WGS sequence"/>
</dbReference>
<comment type="caution">
    <text evidence="2">The sequence shown here is derived from an EMBL/GenBank/DDBJ whole genome shotgun (WGS) entry which is preliminary data.</text>
</comment>
<protein>
    <submittedName>
        <fullName evidence="2">Uncharacterized protein</fullName>
    </submittedName>
</protein>
<name>A0A0A1VUY5_MICAE</name>
<dbReference type="AlphaFoldDB" id="A0A0A1VUY5"/>
<dbReference type="EMBL" id="BBPA01000033">
    <property type="protein sequence ID" value="GAL93091.1"/>
    <property type="molecule type" value="Genomic_DNA"/>
</dbReference>
<evidence type="ECO:0000313" key="2">
    <source>
        <dbReference type="EMBL" id="GAL93091.1"/>
    </source>
</evidence>
<reference evidence="3" key="1">
    <citation type="journal article" date="2015" name="Genome">
        <title>Whole Genome Sequence of the Non-Microcystin-Producing Microcystis aeruginosa Strain NIES-44.</title>
        <authorList>
            <person name="Okano K."/>
            <person name="Miyata N."/>
            <person name="Ozaki Y."/>
        </authorList>
    </citation>
    <scope>NUCLEOTIDE SEQUENCE [LARGE SCALE GENOMIC DNA]</scope>
    <source>
        <strain evidence="3">NIES-44</strain>
    </source>
</reference>